<accession>A0ABQ1W666</accession>
<dbReference type="EMBL" id="BMFP01000003">
    <property type="protein sequence ID" value="GGG15735.1"/>
    <property type="molecule type" value="Genomic_DNA"/>
</dbReference>
<feature type="transmembrane region" description="Helical" evidence="1">
    <location>
        <begin position="6"/>
        <end position="23"/>
    </location>
</feature>
<dbReference type="RefSeq" id="WP_188501411.1">
    <property type="nucleotide sequence ID" value="NZ_BMFP01000003.1"/>
</dbReference>
<evidence type="ECO:0000313" key="2">
    <source>
        <dbReference type="EMBL" id="GGG15735.1"/>
    </source>
</evidence>
<keyword evidence="1" id="KW-0472">Membrane</keyword>
<gene>
    <name evidence="2" type="ORF">GCM10011323_20160</name>
</gene>
<comment type="caution">
    <text evidence="2">The sequence shown here is derived from an EMBL/GenBank/DDBJ whole genome shotgun (WGS) entry which is preliminary data.</text>
</comment>
<name>A0ABQ1W666_9BACT</name>
<protein>
    <submittedName>
        <fullName evidence="2">Uncharacterized protein</fullName>
    </submittedName>
</protein>
<proteinExistence type="predicted"/>
<dbReference type="Proteomes" id="UP000634043">
    <property type="component" value="Unassembled WGS sequence"/>
</dbReference>
<keyword evidence="1" id="KW-1133">Transmembrane helix</keyword>
<organism evidence="2 3">
    <name type="scientific">Pontibacter amylolyticus</name>
    <dbReference type="NCBI Taxonomy" id="1424080"/>
    <lineage>
        <taxon>Bacteria</taxon>
        <taxon>Pseudomonadati</taxon>
        <taxon>Bacteroidota</taxon>
        <taxon>Cytophagia</taxon>
        <taxon>Cytophagales</taxon>
        <taxon>Hymenobacteraceae</taxon>
        <taxon>Pontibacter</taxon>
    </lineage>
</organism>
<sequence>MDTSTIVMGLLALALFVIPIYYIQHKQKSKLEKAKQPFMEAANRKGLNLVQHDVWDEQYGIGLDEANNRLFYWHNDKAEPQETSLDLGSVKQCEVDNAHRDVNGNRIIDAIGLRIALHGSKATSVYLPFYVTKDIMMLRGELQLAEKWNAIIQKRIVQTPQAVKV</sequence>
<evidence type="ECO:0000313" key="3">
    <source>
        <dbReference type="Proteomes" id="UP000634043"/>
    </source>
</evidence>
<reference evidence="3" key="1">
    <citation type="journal article" date="2019" name="Int. J. Syst. Evol. Microbiol.">
        <title>The Global Catalogue of Microorganisms (GCM) 10K type strain sequencing project: providing services to taxonomists for standard genome sequencing and annotation.</title>
        <authorList>
            <consortium name="The Broad Institute Genomics Platform"/>
            <consortium name="The Broad Institute Genome Sequencing Center for Infectious Disease"/>
            <person name="Wu L."/>
            <person name="Ma J."/>
        </authorList>
    </citation>
    <scope>NUCLEOTIDE SEQUENCE [LARGE SCALE GENOMIC DNA]</scope>
    <source>
        <strain evidence="3">CGMCC 1.12749</strain>
    </source>
</reference>
<keyword evidence="1" id="KW-0812">Transmembrane</keyword>
<evidence type="ECO:0000256" key="1">
    <source>
        <dbReference type="SAM" id="Phobius"/>
    </source>
</evidence>
<keyword evidence="3" id="KW-1185">Reference proteome</keyword>